<organism evidence="3 4">
    <name type="scientific">Aphanomyces euteiches</name>
    <dbReference type="NCBI Taxonomy" id="100861"/>
    <lineage>
        <taxon>Eukaryota</taxon>
        <taxon>Sar</taxon>
        <taxon>Stramenopiles</taxon>
        <taxon>Oomycota</taxon>
        <taxon>Saprolegniomycetes</taxon>
        <taxon>Saprolegniales</taxon>
        <taxon>Verrucalvaceae</taxon>
        <taxon>Aphanomyces</taxon>
    </lineage>
</organism>
<feature type="signal peptide" evidence="2">
    <location>
        <begin position="1"/>
        <end position="18"/>
    </location>
</feature>
<keyword evidence="4" id="KW-1185">Reference proteome</keyword>
<comment type="caution">
    <text evidence="3">The sequence shown here is derived from an EMBL/GenBank/DDBJ whole genome shotgun (WGS) entry which is preliminary data.</text>
</comment>
<evidence type="ECO:0000313" key="3">
    <source>
        <dbReference type="EMBL" id="KAF0740308.1"/>
    </source>
</evidence>
<feature type="compositionally biased region" description="Acidic residues" evidence="1">
    <location>
        <begin position="148"/>
        <end position="158"/>
    </location>
</feature>
<evidence type="ECO:0000256" key="1">
    <source>
        <dbReference type="SAM" id="MobiDB-lite"/>
    </source>
</evidence>
<evidence type="ECO:0000256" key="2">
    <source>
        <dbReference type="SAM" id="SignalP"/>
    </source>
</evidence>
<dbReference type="Proteomes" id="UP000481153">
    <property type="component" value="Unassembled WGS sequence"/>
</dbReference>
<reference evidence="3 4" key="1">
    <citation type="submission" date="2019-07" db="EMBL/GenBank/DDBJ databases">
        <title>Genomics analysis of Aphanomyces spp. identifies a new class of oomycete effector associated with host adaptation.</title>
        <authorList>
            <person name="Gaulin E."/>
        </authorList>
    </citation>
    <scope>NUCLEOTIDE SEQUENCE [LARGE SCALE GENOMIC DNA]</scope>
    <source>
        <strain evidence="3 4">ATCC 201684</strain>
    </source>
</reference>
<feature type="chain" id="PRO_5026243053" description="OCRE domain-containing protein" evidence="2">
    <location>
        <begin position="19"/>
        <end position="171"/>
    </location>
</feature>
<gene>
    <name evidence="3" type="ORF">Ae201684_004307</name>
</gene>
<protein>
    <recommendedName>
        <fullName evidence="5">OCRE domain-containing protein</fullName>
    </recommendedName>
</protein>
<sequence>MRVLAAALLVCAFLAADARSLRSSEERLLKHKSRKSNKDDGDFALSNGETYDPETNEYSFYPDGEEQTKFVDEDGNLVDEDGNLIDEDGNLIDEDGNLIDEDGNLIDVDEEQTKFVDEDGNLVDEDGNLIDEDGNLIDEDGNIIDLDGEEESVDEDGEIQGSEWAEVDDDY</sequence>
<evidence type="ECO:0000313" key="4">
    <source>
        <dbReference type="Proteomes" id="UP000481153"/>
    </source>
</evidence>
<dbReference type="EMBL" id="VJMJ01000053">
    <property type="protein sequence ID" value="KAF0740308.1"/>
    <property type="molecule type" value="Genomic_DNA"/>
</dbReference>
<feature type="region of interest" description="Disordered" evidence="1">
    <location>
        <begin position="148"/>
        <end position="171"/>
    </location>
</feature>
<feature type="region of interest" description="Disordered" evidence="1">
    <location>
        <begin position="28"/>
        <end position="60"/>
    </location>
</feature>
<accession>A0A6G0XJ45</accession>
<proteinExistence type="predicted"/>
<dbReference type="VEuPathDB" id="FungiDB:AeMF1_018021"/>
<keyword evidence="2" id="KW-0732">Signal</keyword>
<dbReference type="AlphaFoldDB" id="A0A6G0XJ45"/>
<name>A0A6G0XJ45_9STRA</name>
<evidence type="ECO:0008006" key="5">
    <source>
        <dbReference type="Google" id="ProtNLM"/>
    </source>
</evidence>